<dbReference type="InterPro" id="IPR006442">
    <property type="entry name" value="Antitoxin_Phd/YefM"/>
</dbReference>
<organism evidence="3 4">
    <name type="scientific">Caproicibacter fermentans</name>
    <dbReference type="NCBI Taxonomy" id="2576756"/>
    <lineage>
        <taxon>Bacteria</taxon>
        <taxon>Bacillati</taxon>
        <taxon>Bacillota</taxon>
        <taxon>Clostridia</taxon>
        <taxon>Eubacteriales</taxon>
        <taxon>Acutalibacteraceae</taxon>
        <taxon>Caproicibacter</taxon>
    </lineage>
</organism>
<dbReference type="EMBL" id="CP060286">
    <property type="protein sequence ID" value="QNK40768.1"/>
    <property type="molecule type" value="Genomic_DNA"/>
</dbReference>
<evidence type="ECO:0000313" key="3">
    <source>
        <dbReference type="EMBL" id="QNK40768.1"/>
    </source>
</evidence>
<dbReference type="RefSeq" id="WP_066649124.1">
    <property type="nucleotide sequence ID" value="NZ_CP060286.1"/>
</dbReference>
<accession>A0A7G8TAX7</accession>
<dbReference type="SUPFAM" id="SSF143120">
    <property type="entry name" value="YefM-like"/>
    <property type="match status" value="1"/>
</dbReference>
<comment type="similarity">
    <text evidence="1 2">Belongs to the phD/YefM antitoxin family.</text>
</comment>
<dbReference type="InterPro" id="IPR036165">
    <property type="entry name" value="YefM-like_sf"/>
</dbReference>
<proteinExistence type="inferred from homology"/>
<dbReference type="KEGG" id="cfem:HCR03_00035"/>
<dbReference type="Pfam" id="PF02604">
    <property type="entry name" value="PhdYeFM_antitox"/>
    <property type="match status" value="1"/>
</dbReference>
<evidence type="ECO:0000256" key="2">
    <source>
        <dbReference type="RuleBase" id="RU362080"/>
    </source>
</evidence>
<sequence>MPNIKPVSDLRNYNEVLRGIAFGEPVYLTKNGRGRYAIVDIDEYEKLKASLKLLSQLAKGEQSGKGKGWLNMEQVEALLEQENG</sequence>
<dbReference type="AlphaFoldDB" id="A0A7G8TAX7"/>
<dbReference type="Proteomes" id="UP000515909">
    <property type="component" value="Chromosome"/>
</dbReference>
<dbReference type="NCBIfam" id="TIGR01552">
    <property type="entry name" value="phd_fam"/>
    <property type="match status" value="1"/>
</dbReference>
<evidence type="ECO:0000313" key="4">
    <source>
        <dbReference type="Proteomes" id="UP000515909"/>
    </source>
</evidence>
<gene>
    <name evidence="3" type="ORF">HCR03_00035</name>
</gene>
<protein>
    <recommendedName>
        <fullName evidence="2">Antitoxin</fullName>
    </recommendedName>
</protein>
<dbReference type="Gene3D" id="3.40.1620.10">
    <property type="entry name" value="YefM-like domain"/>
    <property type="match status" value="1"/>
</dbReference>
<evidence type="ECO:0000256" key="1">
    <source>
        <dbReference type="ARBA" id="ARBA00009981"/>
    </source>
</evidence>
<reference evidence="3 4" key="1">
    <citation type="submission" date="2020-08" db="EMBL/GenBank/DDBJ databases">
        <title>The isolate Caproiciproducens sp. 7D4C2 produces n-caproate at mildly acidic conditions from hexoses: genome and rBOX comparison with related strains and chain-elongating bacteria.</title>
        <authorList>
            <person name="Esquivel-Elizondo S."/>
            <person name="Bagci C."/>
            <person name="Temovska M."/>
            <person name="Jeon B.S."/>
            <person name="Bessarab I."/>
            <person name="Williams R.B.H."/>
            <person name="Huson D.H."/>
            <person name="Angenent L.T."/>
        </authorList>
    </citation>
    <scope>NUCLEOTIDE SEQUENCE [LARGE SCALE GENOMIC DNA]</scope>
    <source>
        <strain evidence="3 4">7D4C2</strain>
    </source>
</reference>
<comment type="function">
    <text evidence="2">Antitoxin component of a type II toxin-antitoxin (TA) system.</text>
</comment>
<name>A0A7G8TAX7_9FIRM</name>